<dbReference type="Pfam" id="PF13367">
    <property type="entry name" value="PrsW-protease"/>
    <property type="match status" value="1"/>
</dbReference>
<keyword evidence="2" id="KW-0645">Protease</keyword>
<name>A0A540VKK9_9CHLR</name>
<comment type="caution">
    <text evidence="2">The sequence shown here is derived from an EMBL/GenBank/DDBJ whole genome shotgun (WGS) entry which is preliminary data.</text>
</comment>
<sequence length="385" mass="42893">MTLARLTSAPARANYTSHARTPADLPRSRLCFTLLADRHIVHRPVHHSSIHPGACPMDLLAALLISLFAAVIPNLFYVAIFYWADRYEREPLWLASLVFIWGAIPAIIASLVGEILIGSPFIDAPGSVAEAVMESAVVAPVVEELAKGLVLLIIFRWMRQEFDGLLDGLLYGALVGFGFAMTENFFYFVGAFDQGGFGHLSLIIFLRAVIFGLNHAFYTALIGMGLGLARHATRRSTRLLYIGLGLLAAILTHSLHNLGASLASINALGLLLSLMVAGGGFGLILVVTVLAWQHERHTIRTELADEVGDLLAEEEFQSLTRQRWRRPFRRRPQAERDAARRRQLCVELAMRKHRLRLLGAEREPELLQDIQRLREELRETRPSLA</sequence>
<keyword evidence="2" id="KW-0378">Hydrolase</keyword>
<reference evidence="2 3" key="1">
    <citation type="submission" date="2019-06" db="EMBL/GenBank/DDBJ databases">
        <title>Genome sequence of Litorilinea aerophila BAA-2444.</title>
        <authorList>
            <person name="Maclea K.S."/>
            <person name="Maurais E.G."/>
            <person name="Iannazzi L.C."/>
        </authorList>
    </citation>
    <scope>NUCLEOTIDE SEQUENCE [LARGE SCALE GENOMIC DNA]</scope>
    <source>
        <strain evidence="2 3">ATCC BAA-2444</strain>
    </source>
</reference>
<dbReference type="AlphaFoldDB" id="A0A540VKK9"/>
<keyword evidence="1" id="KW-0812">Transmembrane</keyword>
<feature type="transmembrane region" description="Helical" evidence="1">
    <location>
        <begin position="137"/>
        <end position="157"/>
    </location>
</feature>
<feature type="transmembrane region" description="Helical" evidence="1">
    <location>
        <begin position="92"/>
        <end position="117"/>
    </location>
</feature>
<gene>
    <name evidence="2" type="ORF">FKZ61_04425</name>
</gene>
<protein>
    <submittedName>
        <fullName evidence="2">PrsW family intramembrane metalloprotease</fullName>
    </submittedName>
</protein>
<keyword evidence="1" id="KW-0472">Membrane</keyword>
<feature type="transmembrane region" description="Helical" evidence="1">
    <location>
        <begin position="268"/>
        <end position="292"/>
    </location>
</feature>
<dbReference type="OrthoDB" id="9785431at2"/>
<feature type="transmembrane region" description="Helical" evidence="1">
    <location>
        <begin position="202"/>
        <end position="227"/>
    </location>
</feature>
<dbReference type="EMBL" id="VIGC01000004">
    <property type="protein sequence ID" value="TQE97262.1"/>
    <property type="molecule type" value="Genomic_DNA"/>
</dbReference>
<proteinExistence type="predicted"/>
<dbReference type="Proteomes" id="UP000317371">
    <property type="component" value="Unassembled WGS sequence"/>
</dbReference>
<feature type="transmembrane region" description="Helical" evidence="1">
    <location>
        <begin position="169"/>
        <end position="190"/>
    </location>
</feature>
<evidence type="ECO:0000313" key="3">
    <source>
        <dbReference type="Proteomes" id="UP000317371"/>
    </source>
</evidence>
<dbReference type="GO" id="GO:0008237">
    <property type="term" value="F:metallopeptidase activity"/>
    <property type="evidence" value="ECO:0007669"/>
    <property type="project" value="UniProtKB-KW"/>
</dbReference>
<keyword evidence="1" id="KW-1133">Transmembrane helix</keyword>
<dbReference type="PANTHER" id="PTHR36844:SF1">
    <property type="entry name" value="PROTEASE PRSW"/>
    <property type="match status" value="1"/>
</dbReference>
<organism evidence="2 3">
    <name type="scientific">Litorilinea aerophila</name>
    <dbReference type="NCBI Taxonomy" id="1204385"/>
    <lineage>
        <taxon>Bacteria</taxon>
        <taxon>Bacillati</taxon>
        <taxon>Chloroflexota</taxon>
        <taxon>Caldilineae</taxon>
        <taxon>Caldilineales</taxon>
        <taxon>Caldilineaceae</taxon>
        <taxon>Litorilinea</taxon>
    </lineage>
</organism>
<feature type="transmembrane region" description="Helical" evidence="1">
    <location>
        <begin position="239"/>
        <end position="256"/>
    </location>
</feature>
<dbReference type="InParanoid" id="A0A540VKK9"/>
<feature type="transmembrane region" description="Helical" evidence="1">
    <location>
        <begin position="59"/>
        <end position="80"/>
    </location>
</feature>
<dbReference type="PANTHER" id="PTHR36844">
    <property type="entry name" value="PROTEASE PRSW"/>
    <property type="match status" value="1"/>
</dbReference>
<evidence type="ECO:0000313" key="2">
    <source>
        <dbReference type="EMBL" id="TQE97262.1"/>
    </source>
</evidence>
<dbReference type="InterPro" id="IPR026898">
    <property type="entry name" value="PrsW"/>
</dbReference>
<accession>A0A540VKK9</accession>
<dbReference type="GO" id="GO:0006508">
    <property type="term" value="P:proteolysis"/>
    <property type="evidence" value="ECO:0007669"/>
    <property type="project" value="UniProtKB-KW"/>
</dbReference>
<keyword evidence="2" id="KW-0482">Metalloprotease</keyword>
<evidence type="ECO:0000256" key="1">
    <source>
        <dbReference type="SAM" id="Phobius"/>
    </source>
</evidence>
<keyword evidence="3" id="KW-1185">Reference proteome</keyword>